<evidence type="ECO:0000256" key="8">
    <source>
        <dbReference type="ARBA" id="ARBA00047146"/>
    </source>
</evidence>
<reference evidence="10" key="1">
    <citation type="submission" date="2015-02" db="EMBL/GenBank/DDBJ databases">
        <title>Genome sequencing for Strongylocentrotus purpuratus.</title>
        <authorList>
            <person name="Murali S."/>
            <person name="Liu Y."/>
            <person name="Vee V."/>
            <person name="English A."/>
            <person name="Wang M."/>
            <person name="Skinner E."/>
            <person name="Han Y."/>
            <person name="Muzny D.M."/>
            <person name="Worley K.C."/>
            <person name="Gibbs R.A."/>
        </authorList>
    </citation>
    <scope>NUCLEOTIDE SEQUENCE</scope>
</reference>
<dbReference type="GO" id="GO:0000712">
    <property type="term" value="P:resolution of meiotic recombination intermediates"/>
    <property type="evidence" value="ECO:0000318"/>
    <property type="project" value="GO_Central"/>
</dbReference>
<dbReference type="Proteomes" id="UP000007110">
    <property type="component" value="Unassembled WGS sequence"/>
</dbReference>
<dbReference type="GO" id="GO:0071821">
    <property type="term" value="C:FANCM-MHF complex"/>
    <property type="evidence" value="ECO:0000318"/>
    <property type="project" value="GO_Central"/>
</dbReference>
<keyword evidence="4" id="KW-0227">DNA damage</keyword>
<dbReference type="InterPro" id="IPR009072">
    <property type="entry name" value="Histone-fold"/>
</dbReference>
<sequence length="85" mass="9656">MASTSTSSHEDITFKQGTIQRLLQKNFKEEKTKINKDALVLIVELSRIFVNEGACRSAQQAKSEQAMVVEPRHLEKVLPQLLLDF</sequence>
<dbReference type="GO" id="GO:0031297">
    <property type="term" value="P:replication fork processing"/>
    <property type="evidence" value="ECO:0000318"/>
    <property type="project" value="GO_Central"/>
</dbReference>
<dbReference type="KEGG" id="spu:100893386"/>
<dbReference type="OMA" id="FRVFTME"/>
<reference evidence="9" key="2">
    <citation type="submission" date="2021-01" db="UniProtKB">
        <authorList>
            <consortium name="EnsemblMetazoa"/>
        </authorList>
    </citation>
    <scope>IDENTIFICATION</scope>
</reference>
<comment type="subunit">
    <text evidence="8">Heterodimer with CENPX, sometimes called MHF; this interaction stabilizes both partners. MHF heterodimers can assemble to form tetrameric structures. MHF also coassemble with CENPT-CENPW heterodimers at centromeres to form the tetrameric CENP-T-W-S-X complex. Forms a discrete complex with FANCM and CENPX, called FANCM-MHF; this interaction, probably mediated by direct binding between CENPS and FANCM, leads to synergistic activation of double-stranded DNA binding and strongly stimulates FANCM-mediated DNA remodeling. Recruited by FANCM to the Fanconi anemia (FA) core complex, which consists of CENPS, CENPX, FANCA, FANCB, FANCC, FANCE, FANCF, FANCG, FANCL, FANCM, FAAP24 and FAAP100. The FA core complex associates with Bloom syndrome (BLM) complex, which consists of at least BLM, DNA topoisomerase 3-alpha (TOP3A), RMI1/BLAP75, RPA1/RPA70 and RPA2/RPA32. The super complex between FA and BLM is called BRAFT.</text>
</comment>
<comment type="similarity">
    <text evidence="2">Belongs to the CENP-X/MHF2 family.</text>
</comment>
<organism evidence="9 10">
    <name type="scientific">Strongylocentrotus purpuratus</name>
    <name type="common">Purple sea urchin</name>
    <dbReference type="NCBI Taxonomy" id="7668"/>
    <lineage>
        <taxon>Eukaryota</taxon>
        <taxon>Metazoa</taxon>
        <taxon>Echinodermata</taxon>
        <taxon>Eleutherozoa</taxon>
        <taxon>Echinozoa</taxon>
        <taxon>Echinoidea</taxon>
        <taxon>Euechinoidea</taxon>
        <taxon>Echinacea</taxon>
        <taxon>Camarodonta</taxon>
        <taxon>Echinidea</taxon>
        <taxon>Strongylocentrotidae</taxon>
        <taxon>Strongylocentrotus</taxon>
    </lineage>
</organism>
<comment type="subcellular location">
    <subcellularLocation>
        <location evidence="1">Nucleus</location>
    </subcellularLocation>
</comment>
<dbReference type="OrthoDB" id="2500381at2759"/>
<dbReference type="GO" id="GO:0043240">
    <property type="term" value="C:Fanconi anaemia nuclear complex"/>
    <property type="evidence" value="ECO:0000318"/>
    <property type="project" value="GO_Central"/>
</dbReference>
<evidence type="ECO:0000313" key="10">
    <source>
        <dbReference type="Proteomes" id="UP000007110"/>
    </source>
</evidence>
<dbReference type="AlphaFoldDB" id="A0A7M7GRC0"/>
<dbReference type="FunCoup" id="A0A7M7GRC0">
    <property type="interactions" value="52"/>
</dbReference>
<dbReference type="GO" id="GO:0046982">
    <property type="term" value="F:protein heterodimerization activity"/>
    <property type="evidence" value="ECO:0007669"/>
    <property type="project" value="InterPro"/>
</dbReference>
<dbReference type="InParanoid" id="A0A7M7GRC0"/>
<dbReference type="GO" id="GO:0051382">
    <property type="term" value="P:kinetochore assembly"/>
    <property type="evidence" value="ECO:0007669"/>
    <property type="project" value="InterPro"/>
</dbReference>
<dbReference type="PANTHER" id="PTHR28680">
    <property type="entry name" value="CENTROMERE PROTEIN X"/>
    <property type="match status" value="1"/>
</dbReference>
<dbReference type="RefSeq" id="XP_003730423.2">
    <property type="nucleotide sequence ID" value="XM_003730375.3"/>
</dbReference>
<evidence type="ECO:0000256" key="1">
    <source>
        <dbReference type="ARBA" id="ARBA00004123"/>
    </source>
</evidence>
<dbReference type="PANTHER" id="PTHR28680:SF1">
    <property type="entry name" value="CENTROMERE PROTEIN X"/>
    <property type="match status" value="1"/>
</dbReference>
<keyword evidence="7" id="KW-0539">Nucleus</keyword>
<dbReference type="GeneID" id="100893386"/>
<evidence type="ECO:0000256" key="7">
    <source>
        <dbReference type="ARBA" id="ARBA00023242"/>
    </source>
</evidence>
<dbReference type="Gene3D" id="6.10.130.30">
    <property type="match status" value="1"/>
</dbReference>
<accession>A0A7M7GRC0</accession>
<keyword evidence="10" id="KW-1185">Reference proteome</keyword>
<name>A0A7M7GRC0_STRPU</name>
<keyword evidence="6" id="KW-0234">DNA repair</keyword>
<evidence type="ECO:0000256" key="3">
    <source>
        <dbReference type="ARBA" id="ARBA00016388"/>
    </source>
</evidence>
<evidence type="ECO:0000256" key="2">
    <source>
        <dbReference type="ARBA" id="ARBA00009359"/>
    </source>
</evidence>
<keyword evidence="5" id="KW-0238">DNA-binding</keyword>
<evidence type="ECO:0000256" key="5">
    <source>
        <dbReference type="ARBA" id="ARBA00023125"/>
    </source>
</evidence>
<evidence type="ECO:0000313" key="9">
    <source>
        <dbReference type="EnsemblMetazoa" id="XP_003730423"/>
    </source>
</evidence>
<protein>
    <recommendedName>
        <fullName evidence="3">Centromere protein X</fullName>
    </recommendedName>
</protein>
<dbReference type="Pfam" id="PF09415">
    <property type="entry name" value="CENP-X"/>
    <property type="match status" value="1"/>
</dbReference>
<proteinExistence type="inferred from homology"/>
<dbReference type="GO" id="GO:0006281">
    <property type="term" value="P:DNA repair"/>
    <property type="evidence" value="ECO:0007669"/>
    <property type="project" value="UniProtKB-KW"/>
</dbReference>
<dbReference type="CDD" id="cd22921">
    <property type="entry name" value="HFD_CENP-X"/>
    <property type="match status" value="1"/>
</dbReference>
<dbReference type="SUPFAM" id="SSF47113">
    <property type="entry name" value="Histone-fold"/>
    <property type="match status" value="1"/>
</dbReference>
<dbReference type="EnsemblMetazoa" id="XM_003730375">
    <property type="protein sequence ID" value="XP_003730423"/>
    <property type="gene ID" value="LOC100893386"/>
</dbReference>
<evidence type="ECO:0000256" key="6">
    <source>
        <dbReference type="ARBA" id="ARBA00023204"/>
    </source>
</evidence>
<dbReference type="Gene3D" id="1.20.5.4980">
    <property type="match status" value="1"/>
</dbReference>
<dbReference type="InterPro" id="IPR018552">
    <property type="entry name" value="CENP-X"/>
</dbReference>
<evidence type="ECO:0000256" key="4">
    <source>
        <dbReference type="ARBA" id="ARBA00022763"/>
    </source>
</evidence>
<dbReference type="GO" id="GO:0003677">
    <property type="term" value="F:DNA binding"/>
    <property type="evidence" value="ECO:0007669"/>
    <property type="project" value="UniProtKB-KW"/>
</dbReference>